<dbReference type="InterPro" id="IPR013497">
    <property type="entry name" value="Topo_IA_cen"/>
</dbReference>
<dbReference type="InterPro" id="IPR023405">
    <property type="entry name" value="Topo_IA_core_domain"/>
</dbReference>
<proteinExistence type="predicted"/>
<sequence>MKRKYISIDTKTNTITPTSQGLEVISFFKKDKEVDFIALTSKDKSKLGSTTKQFEECLDLIMRGEASYEKFMLEVISKLKSTAKFYQTQSTDNNMPTDKQLELIDKICKDKKLQKPSQEIL</sequence>
<evidence type="ECO:0000256" key="1">
    <source>
        <dbReference type="ARBA" id="ARBA00023235"/>
    </source>
</evidence>
<dbReference type="Gene3D" id="1.10.460.10">
    <property type="entry name" value="Topoisomerase I, domain 2"/>
    <property type="match status" value="1"/>
</dbReference>
<dbReference type="PROSITE" id="PS52039">
    <property type="entry name" value="TOPO_IA_2"/>
    <property type="match status" value="1"/>
</dbReference>
<dbReference type="GO" id="GO:0003916">
    <property type="term" value="F:DNA topoisomerase activity"/>
    <property type="evidence" value="ECO:0007669"/>
    <property type="project" value="InterPro"/>
</dbReference>
<reference evidence="3" key="1">
    <citation type="journal article" date="2017" name="Helicobacter">
        <title>The expression of Helicobacter pylori tfs plasticity zone cluster is regulated by pH and adherence, and its composition is associated with differential gastric IL-8 secretion.</title>
        <authorList>
            <person name="Silva B."/>
            <person name="Nunes A."/>
            <person name="Vale F.F."/>
            <person name="Rocha R."/>
            <person name="Gomes J.P."/>
            <person name="Dias R."/>
            <person name="Oleastro M."/>
        </authorList>
    </citation>
    <scope>NUCLEOTIDE SEQUENCE</scope>
    <source>
        <strain evidence="3">Hp1198/04</strain>
    </source>
</reference>
<keyword evidence="1" id="KW-0413">Isomerase</keyword>
<dbReference type="GO" id="GO:0003677">
    <property type="term" value="F:DNA binding"/>
    <property type="evidence" value="ECO:0007669"/>
    <property type="project" value="InterPro"/>
</dbReference>
<dbReference type="AlphaFoldDB" id="A0A3G1LYA2"/>
<protein>
    <submittedName>
        <fullName evidence="3">TopA_1</fullName>
    </submittedName>
</protein>
<evidence type="ECO:0000313" key="3">
    <source>
        <dbReference type="EMBL" id="AUO31392.1"/>
    </source>
</evidence>
<name>A0A3G1LYA2_HELPX</name>
<dbReference type="EMBL" id="KX838309">
    <property type="protein sequence ID" value="AUO31392.1"/>
    <property type="molecule type" value="Genomic_DNA"/>
</dbReference>
<dbReference type="GO" id="GO:0006265">
    <property type="term" value="P:DNA topological change"/>
    <property type="evidence" value="ECO:0007669"/>
    <property type="project" value="InterPro"/>
</dbReference>
<dbReference type="SUPFAM" id="SSF56712">
    <property type="entry name" value="Prokaryotic type I DNA topoisomerase"/>
    <property type="match status" value="1"/>
</dbReference>
<dbReference type="InterPro" id="IPR013824">
    <property type="entry name" value="Topo_IA_cen_sub1"/>
</dbReference>
<accession>A0A3G1LYA2</accession>
<feature type="domain" description="Topo IA-type catalytic" evidence="2">
    <location>
        <begin position="1"/>
        <end position="83"/>
    </location>
</feature>
<organism evidence="3">
    <name type="scientific">Helicobacter pylori</name>
    <name type="common">Campylobacter pylori</name>
    <dbReference type="NCBI Taxonomy" id="210"/>
    <lineage>
        <taxon>Bacteria</taxon>
        <taxon>Pseudomonadati</taxon>
        <taxon>Campylobacterota</taxon>
        <taxon>Epsilonproteobacteria</taxon>
        <taxon>Campylobacterales</taxon>
        <taxon>Helicobacteraceae</taxon>
        <taxon>Helicobacter</taxon>
    </lineage>
</organism>
<evidence type="ECO:0000259" key="2">
    <source>
        <dbReference type="PROSITE" id="PS52039"/>
    </source>
</evidence>